<reference evidence="1 2" key="1">
    <citation type="submission" date="2024-04" db="EMBL/GenBank/DDBJ databases">
        <title>Novel genus in family Flammeovirgaceae.</title>
        <authorList>
            <person name="Nguyen T.H."/>
            <person name="Vuong T.Q."/>
            <person name="Le H."/>
            <person name="Kim S.-G."/>
        </authorList>
    </citation>
    <scope>NUCLEOTIDE SEQUENCE [LARGE SCALE GENOMIC DNA]</scope>
    <source>
        <strain evidence="1 2">JCM 23209</strain>
    </source>
</reference>
<dbReference type="AlphaFoldDB" id="A0AAW9SA72"/>
<dbReference type="RefSeq" id="WP_346823590.1">
    <property type="nucleotide sequence ID" value="NZ_JBDKWZ010000017.1"/>
</dbReference>
<organism evidence="1 2">
    <name type="scientific">Rapidithrix thailandica</name>
    <dbReference type="NCBI Taxonomy" id="413964"/>
    <lineage>
        <taxon>Bacteria</taxon>
        <taxon>Pseudomonadati</taxon>
        <taxon>Bacteroidota</taxon>
        <taxon>Cytophagia</taxon>
        <taxon>Cytophagales</taxon>
        <taxon>Flammeovirgaceae</taxon>
        <taxon>Rapidithrix</taxon>
    </lineage>
</organism>
<accession>A0AAW9SA72</accession>
<evidence type="ECO:0000313" key="2">
    <source>
        <dbReference type="Proteomes" id="UP001403385"/>
    </source>
</evidence>
<comment type="caution">
    <text evidence="1">The sequence shown here is derived from an EMBL/GenBank/DDBJ whole genome shotgun (WGS) entry which is preliminary data.</text>
</comment>
<evidence type="ECO:0000313" key="1">
    <source>
        <dbReference type="EMBL" id="MEN7550808.1"/>
    </source>
</evidence>
<dbReference type="Proteomes" id="UP001403385">
    <property type="component" value="Unassembled WGS sequence"/>
</dbReference>
<keyword evidence="2" id="KW-1185">Reference proteome</keyword>
<proteinExistence type="predicted"/>
<name>A0AAW9SA72_9BACT</name>
<protein>
    <submittedName>
        <fullName evidence="1">Uncharacterized protein</fullName>
    </submittedName>
</protein>
<dbReference type="EMBL" id="JBDKWZ010000017">
    <property type="protein sequence ID" value="MEN7550808.1"/>
    <property type="molecule type" value="Genomic_DNA"/>
</dbReference>
<gene>
    <name evidence="1" type="ORF">AAG747_23000</name>
</gene>
<sequence length="260" mass="30478">MSEIAKKGISETDSINITKSEFDLNGTWGLTNYFDTIIESKELAKYRLQSPTWFAILLEIENDSLKSFGSIVNDQYLIKRATDTLTTLMSNVSGDKWFLVLKEPELKLIQYPNSERVDSIVYTFRKRDDLSYFSKFNKDFFIIGNNVIDYFNKQLFEGKYINTGTNKEIVFGENGQLIGIDGFDSYEVRNYFGTLHMHRNLDVITFKNKHNNKYKQYNWVFSDDELLLTEFVYEKVTYDGKTYNGDYLVLGKEEIKLKKH</sequence>